<comment type="caution">
    <text evidence="4">The sequence shown here is derived from an EMBL/GenBank/DDBJ whole genome shotgun (WGS) entry which is preliminary data.</text>
</comment>
<reference evidence="4" key="1">
    <citation type="journal article" date="2020" name="Science">
        <title>Unexpected conservation and global transmission of agrobacterial virulence plasmids.</title>
        <authorList>
            <person name="Weisberg A.J."/>
            <person name="Davis E.W. 2nd"/>
            <person name="Tabima J."/>
            <person name="Belcher M.S."/>
            <person name="Miller M."/>
            <person name="Kuo C.H."/>
            <person name="Loper J.E."/>
            <person name="Grunwald N.J."/>
            <person name="Putnam M.L."/>
            <person name="Chang J.H."/>
        </authorList>
    </citation>
    <scope>NUCLEOTIDE SEQUENCE</scope>
    <source>
        <strain evidence="4">17-1853-1a</strain>
    </source>
</reference>
<dbReference type="InterPro" id="IPR050345">
    <property type="entry name" value="Aliph_Amidase/BUP"/>
</dbReference>
<gene>
    <name evidence="4" type="ORF">G6M46_20905</name>
</gene>
<sequence length="366" mass="40556">MVLNGGKGTVVVSGYCLGPIVSGGLLGNRVRDVKGLIMTQNNNFKRRVRARAAKTGESYTAALKHIRRTPDMPVSPSLRMAVAQTSLVDDPRMVSALKAAGQEIRRLMCDAHKAGARLIHFPEGATCWPNKRIMSETGPREIGPSDWTRFEWETLRRELEASRKLARRLKIWTILGSVHQLTPPHRPYNSLYVISDRGKLITRYDERLLSNTKISFMYSPGTVPVTFEIDGFRFGCALGMEAHYPEIFMEYEKLNVDCVLFSTAGDGPSNAPAFAAEILGHAVSNTYWASYSTLAAQSTAAPSGIAAPDGRWVAQCPMNGLPAIAIADIAIDRENPARPWRRKARSDLYAPHQVNNDPRSDSREQF</sequence>
<dbReference type="SUPFAM" id="SSF56317">
    <property type="entry name" value="Carbon-nitrogen hydrolase"/>
    <property type="match status" value="1"/>
</dbReference>
<evidence type="ECO:0000259" key="3">
    <source>
        <dbReference type="PROSITE" id="PS50263"/>
    </source>
</evidence>
<dbReference type="Gene3D" id="3.60.110.10">
    <property type="entry name" value="Carbon-nitrogen hydrolase"/>
    <property type="match status" value="1"/>
</dbReference>
<dbReference type="EMBL" id="JAAMAY010000030">
    <property type="protein sequence ID" value="NTC30594.1"/>
    <property type="molecule type" value="Genomic_DNA"/>
</dbReference>
<proteinExistence type="predicted"/>
<dbReference type="InterPro" id="IPR003010">
    <property type="entry name" value="C-N_Hydrolase"/>
</dbReference>
<dbReference type="CDD" id="cd07197">
    <property type="entry name" value="nitrilase"/>
    <property type="match status" value="1"/>
</dbReference>
<evidence type="ECO:0000256" key="2">
    <source>
        <dbReference type="SAM" id="MobiDB-lite"/>
    </source>
</evidence>
<dbReference type="InterPro" id="IPR036526">
    <property type="entry name" value="C-N_Hydrolase_sf"/>
</dbReference>
<protein>
    <submittedName>
        <fullName evidence="4">Carbon-nitrogen hydrolase family protein</fullName>
    </submittedName>
</protein>
<dbReference type="Proteomes" id="UP000702952">
    <property type="component" value="Unassembled WGS sequence"/>
</dbReference>
<dbReference type="AlphaFoldDB" id="A0AA44JA92"/>
<evidence type="ECO:0000313" key="5">
    <source>
        <dbReference type="Proteomes" id="UP000702952"/>
    </source>
</evidence>
<evidence type="ECO:0000313" key="4">
    <source>
        <dbReference type="EMBL" id="NTC30594.1"/>
    </source>
</evidence>
<dbReference type="PANTHER" id="PTHR43674:SF16">
    <property type="entry name" value="CARBON-NITROGEN FAMILY, PUTATIVE (AFU_ORTHOLOGUE AFUA_5G02350)-RELATED"/>
    <property type="match status" value="1"/>
</dbReference>
<name>A0AA44JA92_AGRTU</name>
<keyword evidence="1 4" id="KW-0378">Hydrolase</keyword>
<dbReference type="Pfam" id="PF00795">
    <property type="entry name" value="CN_hydrolase"/>
    <property type="match status" value="1"/>
</dbReference>
<dbReference type="PROSITE" id="PS50263">
    <property type="entry name" value="CN_HYDROLASE"/>
    <property type="match status" value="1"/>
</dbReference>
<evidence type="ECO:0000256" key="1">
    <source>
        <dbReference type="ARBA" id="ARBA00022801"/>
    </source>
</evidence>
<feature type="region of interest" description="Disordered" evidence="2">
    <location>
        <begin position="341"/>
        <end position="366"/>
    </location>
</feature>
<dbReference type="GO" id="GO:0016811">
    <property type="term" value="F:hydrolase activity, acting on carbon-nitrogen (but not peptide) bonds, in linear amides"/>
    <property type="evidence" value="ECO:0007669"/>
    <property type="project" value="TreeGrafter"/>
</dbReference>
<organism evidence="4 5">
    <name type="scientific">Agrobacterium tumefaciens</name>
    <dbReference type="NCBI Taxonomy" id="358"/>
    <lineage>
        <taxon>Bacteria</taxon>
        <taxon>Pseudomonadati</taxon>
        <taxon>Pseudomonadota</taxon>
        <taxon>Alphaproteobacteria</taxon>
        <taxon>Hyphomicrobiales</taxon>
        <taxon>Rhizobiaceae</taxon>
        <taxon>Rhizobium/Agrobacterium group</taxon>
        <taxon>Agrobacterium</taxon>
        <taxon>Agrobacterium tumefaciens complex</taxon>
    </lineage>
</organism>
<feature type="domain" description="CN hydrolase" evidence="3">
    <location>
        <begin position="78"/>
        <end position="331"/>
    </location>
</feature>
<dbReference type="PANTHER" id="PTHR43674">
    <property type="entry name" value="NITRILASE C965.09-RELATED"/>
    <property type="match status" value="1"/>
</dbReference>
<accession>A0AA44JA92</accession>